<sequence length="211" mass="23309">MMGLYFWVCSGGRNGLCKNAEKRHENLLMIEGFREKLWRGDRGGDETVGCGEGEPEHAKERDTFDTSRLVATEADDRFEPVRESEARQKSPESISLTEQSSASNANSTREYSTAVDNPPSKNPDEEAAPPLRNLRTRKQSCTSAEPAPTSTDAELISGYGTQERDREGGERKGCKGGIGTGIVSPRGTSCHVHWPCRVDEEHPRVLEIEDV</sequence>
<feature type="compositionally biased region" description="Basic and acidic residues" evidence="1">
    <location>
        <begin position="74"/>
        <end position="90"/>
    </location>
</feature>
<keyword evidence="3" id="KW-1185">Reference proteome</keyword>
<evidence type="ECO:0000313" key="3">
    <source>
        <dbReference type="Proteomes" id="UP000800200"/>
    </source>
</evidence>
<reference evidence="2" key="1">
    <citation type="journal article" date="2020" name="Stud. Mycol.">
        <title>101 Dothideomycetes genomes: a test case for predicting lifestyles and emergence of pathogens.</title>
        <authorList>
            <person name="Haridas S."/>
            <person name="Albert R."/>
            <person name="Binder M."/>
            <person name="Bloem J."/>
            <person name="Labutti K."/>
            <person name="Salamov A."/>
            <person name="Andreopoulos B."/>
            <person name="Baker S."/>
            <person name="Barry K."/>
            <person name="Bills G."/>
            <person name="Bluhm B."/>
            <person name="Cannon C."/>
            <person name="Castanera R."/>
            <person name="Culley D."/>
            <person name="Daum C."/>
            <person name="Ezra D."/>
            <person name="Gonzalez J."/>
            <person name="Henrissat B."/>
            <person name="Kuo A."/>
            <person name="Liang C."/>
            <person name="Lipzen A."/>
            <person name="Lutzoni F."/>
            <person name="Magnuson J."/>
            <person name="Mondo S."/>
            <person name="Nolan M."/>
            <person name="Ohm R."/>
            <person name="Pangilinan J."/>
            <person name="Park H.-J."/>
            <person name="Ramirez L."/>
            <person name="Alfaro M."/>
            <person name="Sun H."/>
            <person name="Tritt A."/>
            <person name="Yoshinaga Y."/>
            <person name="Zwiers L.-H."/>
            <person name="Turgeon B."/>
            <person name="Goodwin S."/>
            <person name="Spatafora J."/>
            <person name="Crous P."/>
            <person name="Grigoriev I."/>
        </authorList>
    </citation>
    <scope>NUCLEOTIDE SEQUENCE</scope>
    <source>
        <strain evidence="2">CBS 207.26</strain>
    </source>
</reference>
<feature type="compositionally biased region" description="Basic and acidic residues" evidence="1">
    <location>
        <begin position="162"/>
        <end position="173"/>
    </location>
</feature>
<organism evidence="2 3">
    <name type="scientific">Zopfia rhizophila CBS 207.26</name>
    <dbReference type="NCBI Taxonomy" id="1314779"/>
    <lineage>
        <taxon>Eukaryota</taxon>
        <taxon>Fungi</taxon>
        <taxon>Dikarya</taxon>
        <taxon>Ascomycota</taxon>
        <taxon>Pezizomycotina</taxon>
        <taxon>Dothideomycetes</taxon>
        <taxon>Dothideomycetes incertae sedis</taxon>
        <taxon>Zopfiaceae</taxon>
        <taxon>Zopfia</taxon>
    </lineage>
</organism>
<feature type="compositionally biased region" description="Polar residues" evidence="1">
    <location>
        <begin position="91"/>
        <end position="115"/>
    </location>
</feature>
<dbReference type="EMBL" id="ML994639">
    <property type="protein sequence ID" value="KAF2184200.1"/>
    <property type="molecule type" value="Genomic_DNA"/>
</dbReference>
<dbReference type="AlphaFoldDB" id="A0A6A6E236"/>
<protein>
    <submittedName>
        <fullName evidence="2">Uncharacterized protein</fullName>
    </submittedName>
</protein>
<accession>A0A6A6E236</accession>
<feature type="compositionally biased region" description="Polar residues" evidence="1">
    <location>
        <begin position="139"/>
        <end position="152"/>
    </location>
</feature>
<evidence type="ECO:0000313" key="2">
    <source>
        <dbReference type="EMBL" id="KAF2184200.1"/>
    </source>
</evidence>
<name>A0A6A6E236_9PEZI</name>
<gene>
    <name evidence="2" type="ORF">K469DRAFT_710105</name>
</gene>
<feature type="region of interest" description="Disordered" evidence="1">
    <location>
        <begin position="41"/>
        <end position="191"/>
    </location>
</feature>
<proteinExistence type="predicted"/>
<evidence type="ECO:0000256" key="1">
    <source>
        <dbReference type="SAM" id="MobiDB-lite"/>
    </source>
</evidence>
<dbReference type="Proteomes" id="UP000800200">
    <property type="component" value="Unassembled WGS sequence"/>
</dbReference>
<feature type="compositionally biased region" description="Basic and acidic residues" evidence="1">
    <location>
        <begin position="54"/>
        <end position="65"/>
    </location>
</feature>